<dbReference type="AlphaFoldDB" id="A0A8J7KW13"/>
<dbReference type="InterPro" id="IPR055135">
    <property type="entry name" value="PRMT_dom"/>
</dbReference>
<dbReference type="RefSeq" id="WP_197003035.1">
    <property type="nucleotide sequence ID" value="NZ_JADOUF010000001.1"/>
</dbReference>
<evidence type="ECO:0000256" key="2">
    <source>
        <dbReference type="ARBA" id="ARBA00022679"/>
    </source>
</evidence>
<dbReference type="CDD" id="cd02440">
    <property type="entry name" value="AdoMet_MTases"/>
    <property type="match status" value="1"/>
</dbReference>
<dbReference type="InterPro" id="IPR025799">
    <property type="entry name" value="Arg_MeTrfase"/>
</dbReference>
<evidence type="ECO:0000259" key="5">
    <source>
        <dbReference type="Pfam" id="PF22528"/>
    </source>
</evidence>
<evidence type="ECO:0000313" key="7">
    <source>
        <dbReference type="Proteomes" id="UP000622552"/>
    </source>
</evidence>
<evidence type="ECO:0000256" key="1">
    <source>
        <dbReference type="ARBA" id="ARBA00022603"/>
    </source>
</evidence>
<dbReference type="Gene3D" id="3.40.50.150">
    <property type="entry name" value="Vaccinia Virus protein VP39"/>
    <property type="match status" value="1"/>
</dbReference>
<dbReference type="Gene3D" id="2.70.160.11">
    <property type="entry name" value="Hnrnp arginine n-methyltransferase1"/>
    <property type="match status" value="1"/>
</dbReference>
<comment type="caution">
    <text evidence="6">The sequence shown here is derived from an EMBL/GenBank/DDBJ whole genome shotgun (WGS) entry which is preliminary data.</text>
</comment>
<dbReference type="PANTHER" id="PTHR11006:SF4">
    <property type="entry name" value="PROTEIN ARGININE N-METHYLTRANSFERASE 7"/>
    <property type="match status" value="1"/>
</dbReference>
<organism evidence="6 7">
    <name type="scientific">Longispora fulva</name>
    <dbReference type="NCBI Taxonomy" id="619741"/>
    <lineage>
        <taxon>Bacteria</taxon>
        <taxon>Bacillati</taxon>
        <taxon>Actinomycetota</taxon>
        <taxon>Actinomycetes</taxon>
        <taxon>Micromonosporales</taxon>
        <taxon>Micromonosporaceae</taxon>
        <taxon>Longispora</taxon>
    </lineage>
</organism>
<sequence length="360" mass="38518">MMERPFHSEPPLAATPDDSRRQMSLAAVDGAVQEAKHSLDVLRDMVGQLTGTSPNPRDDMHEAVIRAIPRWHFLMINDAERNASFAAALERLMPTGSNVLDIGSGTGLLAMMAARAGAGTVTTCEGNPVLAGLARRIIARQGLSDVITVIPKMSTDLRVGVDLPARADVIVSEIVDCGLLGEGLLPVVRHAREHLLAPGGLLIPESARLVGALVNSVAIDRLNRVDSAAGFDVRLFNEVATEGHFPVRLNTWPHQMLSPAVELASFDFASDPLTDGRALLDIPVATSGPAHALVVWFDMTLGKGVVLSNSPNNLATHWMQACVPLPTPISVRAGGSVQVQLAWRRNRLSIQHLTTTQPSE</sequence>
<dbReference type="Pfam" id="PF06325">
    <property type="entry name" value="PrmA"/>
    <property type="match status" value="1"/>
</dbReference>
<keyword evidence="3" id="KW-0949">S-adenosyl-L-methionine</keyword>
<evidence type="ECO:0000256" key="3">
    <source>
        <dbReference type="ARBA" id="ARBA00022691"/>
    </source>
</evidence>
<dbReference type="PANTHER" id="PTHR11006">
    <property type="entry name" value="PROTEIN ARGININE N-METHYLTRANSFERASE"/>
    <property type="match status" value="1"/>
</dbReference>
<protein>
    <submittedName>
        <fullName evidence="6">Type II protein arginine methyltransferase</fullName>
        <ecNumber evidence="6">2.1.1.320</ecNumber>
    </submittedName>
</protein>
<evidence type="ECO:0000256" key="4">
    <source>
        <dbReference type="SAM" id="MobiDB-lite"/>
    </source>
</evidence>
<dbReference type="InterPro" id="IPR029063">
    <property type="entry name" value="SAM-dependent_MTases_sf"/>
</dbReference>
<feature type="region of interest" description="Disordered" evidence="4">
    <location>
        <begin position="1"/>
        <end position="21"/>
    </location>
</feature>
<keyword evidence="7" id="KW-1185">Reference proteome</keyword>
<dbReference type="GO" id="GO:0035243">
    <property type="term" value="F:protein-arginine omega-N symmetric methyltransferase activity"/>
    <property type="evidence" value="ECO:0007669"/>
    <property type="project" value="UniProtKB-EC"/>
</dbReference>
<accession>A0A8J7KW13</accession>
<keyword evidence="2 6" id="KW-0808">Transferase</keyword>
<dbReference type="EMBL" id="JADOUF010000001">
    <property type="protein sequence ID" value="MBG6135992.1"/>
    <property type="molecule type" value="Genomic_DNA"/>
</dbReference>
<name>A0A8J7KW13_9ACTN</name>
<dbReference type="SUPFAM" id="SSF53335">
    <property type="entry name" value="S-adenosyl-L-methionine-dependent methyltransferases"/>
    <property type="match status" value="1"/>
</dbReference>
<dbReference type="GO" id="GO:0032259">
    <property type="term" value="P:methylation"/>
    <property type="evidence" value="ECO:0007669"/>
    <property type="project" value="UniProtKB-KW"/>
</dbReference>
<dbReference type="GO" id="GO:0042054">
    <property type="term" value="F:histone methyltransferase activity"/>
    <property type="evidence" value="ECO:0007669"/>
    <property type="project" value="TreeGrafter"/>
</dbReference>
<dbReference type="EC" id="2.1.1.320" evidence="6"/>
<dbReference type="PROSITE" id="PS51678">
    <property type="entry name" value="SAM_MT_PRMT"/>
    <property type="match status" value="1"/>
</dbReference>
<reference evidence="6" key="1">
    <citation type="submission" date="2020-11" db="EMBL/GenBank/DDBJ databases">
        <title>Sequencing the genomes of 1000 actinobacteria strains.</title>
        <authorList>
            <person name="Klenk H.-P."/>
        </authorList>
    </citation>
    <scope>NUCLEOTIDE SEQUENCE</scope>
    <source>
        <strain evidence="6">DSM 45356</strain>
    </source>
</reference>
<feature type="domain" description="Protein arginine N-methyltransferase" evidence="5">
    <location>
        <begin position="220"/>
        <end position="353"/>
    </location>
</feature>
<dbReference type="Proteomes" id="UP000622552">
    <property type="component" value="Unassembled WGS sequence"/>
</dbReference>
<dbReference type="Pfam" id="PF22528">
    <property type="entry name" value="PRMT_C"/>
    <property type="match status" value="1"/>
</dbReference>
<keyword evidence="1 6" id="KW-0489">Methyltransferase</keyword>
<gene>
    <name evidence="6" type="ORF">IW245_002186</name>
</gene>
<evidence type="ECO:0000313" key="6">
    <source>
        <dbReference type="EMBL" id="MBG6135992.1"/>
    </source>
</evidence>
<proteinExistence type="predicted"/>